<protein>
    <submittedName>
        <fullName evidence="2">Uncharacterized protein</fullName>
    </submittedName>
</protein>
<dbReference type="InParanoid" id="A7RM18"/>
<proteinExistence type="predicted"/>
<accession>A7RM18</accession>
<name>A7RM18_NEMVE</name>
<keyword evidence="3" id="KW-1185">Reference proteome</keyword>
<reference evidence="2 3" key="1">
    <citation type="journal article" date="2007" name="Science">
        <title>Sea anemone genome reveals ancestral eumetazoan gene repertoire and genomic organization.</title>
        <authorList>
            <person name="Putnam N.H."/>
            <person name="Srivastava M."/>
            <person name="Hellsten U."/>
            <person name="Dirks B."/>
            <person name="Chapman J."/>
            <person name="Salamov A."/>
            <person name="Terry A."/>
            <person name="Shapiro H."/>
            <person name="Lindquist E."/>
            <person name="Kapitonov V.V."/>
            <person name="Jurka J."/>
            <person name="Genikhovich G."/>
            <person name="Grigoriev I.V."/>
            <person name="Lucas S.M."/>
            <person name="Steele R.E."/>
            <person name="Finnerty J.R."/>
            <person name="Technau U."/>
            <person name="Martindale M.Q."/>
            <person name="Rokhsar D.S."/>
        </authorList>
    </citation>
    <scope>NUCLEOTIDE SEQUENCE [LARGE SCALE GENOMIC DNA]</scope>
    <source>
        <strain evidence="3">CH2 X CH6</strain>
    </source>
</reference>
<dbReference type="HOGENOM" id="CLU_1143739_0_0_1"/>
<dbReference type="EMBL" id="DS469519">
    <property type="protein sequence ID" value="EDO47428.1"/>
    <property type="molecule type" value="Genomic_DNA"/>
</dbReference>
<feature type="region of interest" description="Disordered" evidence="1">
    <location>
        <begin position="224"/>
        <end position="243"/>
    </location>
</feature>
<evidence type="ECO:0000313" key="3">
    <source>
        <dbReference type="Proteomes" id="UP000001593"/>
    </source>
</evidence>
<organism evidence="2 3">
    <name type="scientific">Nematostella vectensis</name>
    <name type="common">Starlet sea anemone</name>
    <dbReference type="NCBI Taxonomy" id="45351"/>
    <lineage>
        <taxon>Eukaryota</taxon>
        <taxon>Metazoa</taxon>
        <taxon>Cnidaria</taxon>
        <taxon>Anthozoa</taxon>
        <taxon>Hexacorallia</taxon>
        <taxon>Actiniaria</taxon>
        <taxon>Edwardsiidae</taxon>
        <taxon>Nematostella</taxon>
    </lineage>
</organism>
<evidence type="ECO:0000256" key="1">
    <source>
        <dbReference type="SAM" id="MobiDB-lite"/>
    </source>
</evidence>
<feature type="compositionally biased region" description="Polar residues" evidence="1">
    <location>
        <begin position="234"/>
        <end position="243"/>
    </location>
</feature>
<dbReference type="AlphaFoldDB" id="A7RM18"/>
<feature type="region of interest" description="Disordered" evidence="1">
    <location>
        <begin position="146"/>
        <end position="169"/>
    </location>
</feature>
<gene>
    <name evidence="2" type="ORF">NEMVEDRAFT_v1g239263</name>
</gene>
<evidence type="ECO:0000313" key="2">
    <source>
        <dbReference type="EMBL" id="EDO47428.1"/>
    </source>
</evidence>
<sequence length="243" mass="27311">MPRKSHYLIALDARHYPRLYLEMSNYFLHWVTALAFILCSGLANGKIPKVPIKEVENAPPSTGEGEAGFIPWFSGKREFNPKNALKNDNAPPGNEEGEAGFIPWFSGKRELIPKIVLQNDNAPPGNGEGEAGFIPWFSGKREFEPKNALQNDNAPPGNGEGEAGFIPWFSGKRDTNQKMHYKMTMHRPAMAKGRLVSFLGFQARGTQPKQRYKMTWYRQARERESKGLFLGSPGNEQSIDSKK</sequence>
<dbReference type="Proteomes" id="UP000001593">
    <property type="component" value="Unassembled WGS sequence"/>
</dbReference>